<evidence type="ECO:0000313" key="2">
    <source>
        <dbReference type="EMBL" id="JAE13993.1"/>
    </source>
</evidence>
<dbReference type="AlphaFoldDB" id="A0A0A9G056"/>
<keyword evidence="1" id="KW-1133">Transmembrane helix</keyword>
<evidence type="ECO:0000256" key="1">
    <source>
        <dbReference type="SAM" id="Phobius"/>
    </source>
</evidence>
<reference evidence="2" key="2">
    <citation type="journal article" date="2015" name="Data Brief">
        <title>Shoot transcriptome of the giant reed, Arundo donax.</title>
        <authorList>
            <person name="Barrero R.A."/>
            <person name="Guerrero F.D."/>
            <person name="Moolhuijzen P."/>
            <person name="Goolsby J.A."/>
            <person name="Tidwell J."/>
            <person name="Bellgard S.E."/>
            <person name="Bellgard M.I."/>
        </authorList>
    </citation>
    <scope>NUCLEOTIDE SEQUENCE</scope>
    <source>
        <tissue evidence="2">Shoot tissue taken approximately 20 cm above the soil surface</tissue>
    </source>
</reference>
<feature type="transmembrane region" description="Helical" evidence="1">
    <location>
        <begin position="12"/>
        <end position="38"/>
    </location>
</feature>
<proteinExistence type="predicted"/>
<organism evidence="2">
    <name type="scientific">Arundo donax</name>
    <name type="common">Giant reed</name>
    <name type="synonym">Donax arundinaceus</name>
    <dbReference type="NCBI Taxonomy" id="35708"/>
    <lineage>
        <taxon>Eukaryota</taxon>
        <taxon>Viridiplantae</taxon>
        <taxon>Streptophyta</taxon>
        <taxon>Embryophyta</taxon>
        <taxon>Tracheophyta</taxon>
        <taxon>Spermatophyta</taxon>
        <taxon>Magnoliopsida</taxon>
        <taxon>Liliopsida</taxon>
        <taxon>Poales</taxon>
        <taxon>Poaceae</taxon>
        <taxon>PACMAD clade</taxon>
        <taxon>Arundinoideae</taxon>
        <taxon>Arundineae</taxon>
        <taxon>Arundo</taxon>
    </lineage>
</organism>
<reference evidence="2" key="1">
    <citation type="submission" date="2014-09" db="EMBL/GenBank/DDBJ databases">
        <authorList>
            <person name="Magalhaes I.L.F."/>
            <person name="Oliveira U."/>
            <person name="Santos F.R."/>
            <person name="Vidigal T.H.D.A."/>
            <person name="Brescovit A.D."/>
            <person name="Santos A.J."/>
        </authorList>
    </citation>
    <scope>NUCLEOTIDE SEQUENCE</scope>
    <source>
        <tissue evidence="2">Shoot tissue taken approximately 20 cm above the soil surface</tissue>
    </source>
</reference>
<name>A0A0A9G056_ARUDO</name>
<dbReference type="EMBL" id="GBRH01183903">
    <property type="protein sequence ID" value="JAE13993.1"/>
    <property type="molecule type" value="Transcribed_RNA"/>
</dbReference>
<keyword evidence="1" id="KW-0812">Transmembrane</keyword>
<keyword evidence="1" id="KW-0472">Membrane</keyword>
<accession>A0A0A9G056</accession>
<sequence>MVGNLLPFTQGMINLLLMHVSLTIASVGLFSSPVILFFPSSRPIYIYIATNHI</sequence>
<protein>
    <submittedName>
        <fullName evidence="2">Uncharacterized protein</fullName>
    </submittedName>
</protein>